<keyword evidence="5" id="KW-0670">Pyruvate</keyword>
<reference evidence="5 6" key="1">
    <citation type="submission" date="2018-03" db="EMBL/GenBank/DDBJ databases">
        <title>Draft genome sequence of the plant growth promoting rhizobacterium Pseudomonas protegens strain BNJ-SS-45 isolated from wheat (Triticum aestivum) rhizosphere.</title>
        <authorList>
            <person name="Bajpai A."/>
            <person name="Shende K."/>
            <person name="Meena N."/>
            <person name="Upadhyayula S.R."/>
            <person name="Suravajhala P."/>
            <person name="Medicherla K.M."/>
            <person name="Johri B.N."/>
        </authorList>
    </citation>
    <scope>NUCLEOTIDE SEQUENCE [LARGE SCALE GENOMIC DNA]</scope>
    <source>
        <strain evidence="5 6">BNJ-SS-45</strain>
    </source>
</reference>
<sequence length="124" mass="13848">MAVLAFDPMNLSLVDLHMKTPEQCSGLDDVRCGIDAMDRQIIQALGQRLAYVKAAAQFKPTEDSIAAPERVAAMLPQRRQWAEQAGLDPMFVVPLFAQIIHWNIAQQVCHWRLQHGLQQGAGNE</sequence>
<dbReference type="PROSITE" id="PS51168">
    <property type="entry name" value="CHORISMATE_MUT_2"/>
    <property type="match status" value="1"/>
</dbReference>
<dbReference type="InterPro" id="IPR002701">
    <property type="entry name" value="CM_II_prokaryot"/>
</dbReference>
<evidence type="ECO:0000256" key="3">
    <source>
        <dbReference type="PIRSR" id="PIRSR029775-1"/>
    </source>
</evidence>
<proteinExistence type="predicted"/>
<keyword evidence="5" id="KW-0456">Lyase</keyword>
<protein>
    <recommendedName>
        <fullName evidence="1">chorismate mutase</fullName>
        <ecNumber evidence="1">5.4.99.5</ecNumber>
    </recommendedName>
</protein>
<dbReference type="SMART" id="SM00830">
    <property type="entry name" value="CM_2"/>
    <property type="match status" value="1"/>
</dbReference>
<dbReference type="GO" id="GO:0004106">
    <property type="term" value="F:chorismate mutase activity"/>
    <property type="evidence" value="ECO:0007669"/>
    <property type="project" value="UniProtKB-EC"/>
</dbReference>
<dbReference type="InterPro" id="IPR036979">
    <property type="entry name" value="CM_dom_sf"/>
</dbReference>
<dbReference type="InterPro" id="IPR036263">
    <property type="entry name" value="Chorismate_II_sf"/>
</dbReference>
<gene>
    <name evidence="5" type="ORF">C5U62_21325</name>
</gene>
<evidence type="ECO:0000256" key="1">
    <source>
        <dbReference type="ARBA" id="ARBA00012404"/>
    </source>
</evidence>
<dbReference type="NCBIfam" id="TIGR01803">
    <property type="entry name" value="CM-like"/>
    <property type="match status" value="1"/>
</dbReference>
<dbReference type="Gene3D" id="1.20.59.10">
    <property type="entry name" value="Chorismate mutase"/>
    <property type="match status" value="1"/>
</dbReference>
<evidence type="ECO:0000259" key="4">
    <source>
        <dbReference type="PROSITE" id="PS51168"/>
    </source>
</evidence>
<evidence type="ECO:0000256" key="2">
    <source>
        <dbReference type="ARBA" id="ARBA00023235"/>
    </source>
</evidence>
<name>A0A2T6GGB0_9PSED</name>
<dbReference type="PANTHER" id="PTHR38041:SF1">
    <property type="entry name" value="CHORISMATE MUTASE"/>
    <property type="match status" value="1"/>
</dbReference>
<feature type="binding site" evidence="3">
    <location>
        <position position="48"/>
    </location>
    <ligand>
        <name>substrate</name>
    </ligand>
</feature>
<dbReference type="GO" id="GO:0016835">
    <property type="term" value="F:carbon-oxygen lyase activity"/>
    <property type="evidence" value="ECO:0007669"/>
    <property type="project" value="InterPro"/>
</dbReference>
<dbReference type="InterPro" id="IPR008241">
    <property type="entry name" value="Isochorismate_pyruvate-lyase"/>
</dbReference>
<feature type="domain" description="Chorismate mutase" evidence="4">
    <location>
        <begin position="21"/>
        <end position="111"/>
    </location>
</feature>
<accession>A0A2T6GGB0</accession>
<dbReference type="PIRSF" id="PIRSF029775">
    <property type="entry name" value="Isochor_pyr_lyas"/>
    <property type="match status" value="1"/>
</dbReference>
<dbReference type="SUPFAM" id="SSF48600">
    <property type="entry name" value="Chorismate mutase II"/>
    <property type="match status" value="1"/>
</dbReference>
<organism evidence="5 6">
    <name type="scientific">Pseudomonas protegens</name>
    <dbReference type="NCBI Taxonomy" id="380021"/>
    <lineage>
        <taxon>Bacteria</taxon>
        <taxon>Pseudomonadati</taxon>
        <taxon>Pseudomonadota</taxon>
        <taxon>Gammaproteobacteria</taxon>
        <taxon>Pseudomonadales</taxon>
        <taxon>Pseudomonadaceae</taxon>
        <taxon>Pseudomonas</taxon>
    </lineage>
</organism>
<evidence type="ECO:0000313" key="5">
    <source>
        <dbReference type="EMBL" id="PUA43187.1"/>
    </source>
</evidence>
<dbReference type="Pfam" id="PF01817">
    <property type="entry name" value="CM_2"/>
    <property type="match status" value="1"/>
</dbReference>
<comment type="caution">
    <text evidence="5">The sequence shown here is derived from an EMBL/GenBank/DDBJ whole genome shotgun (WGS) entry which is preliminary data.</text>
</comment>
<feature type="binding site" evidence="3">
    <location>
        <position position="107"/>
    </location>
    <ligand>
        <name>substrate</name>
    </ligand>
</feature>
<dbReference type="AlphaFoldDB" id="A0A2T6GGB0"/>
<dbReference type="PANTHER" id="PTHR38041">
    <property type="entry name" value="CHORISMATE MUTASE"/>
    <property type="match status" value="1"/>
</dbReference>
<evidence type="ECO:0000313" key="6">
    <source>
        <dbReference type="Proteomes" id="UP000244178"/>
    </source>
</evidence>
<dbReference type="EMBL" id="PYJM01000005">
    <property type="protein sequence ID" value="PUA43187.1"/>
    <property type="molecule type" value="Genomic_DNA"/>
</dbReference>
<dbReference type="EC" id="5.4.99.5" evidence="1"/>
<dbReference type="NCBIfam" id="NF005475">
    <property type="entry name" value="PRK07075.1"/>
    <property type="match status" value="1"/>
</dbReference>
<feature type="binding site" evidence="3">
    <location>
        <position position="31"/>
    </location>
    <ligand>
        <name>substrate</name>
    </ligand>
</feature>
<feature type="binding site" evidence="3">
    <location>
        <position position="59"/>
    </location>
    <ligand>
        <name>substrate</name>
    </ligand>
</feature>
<dbReference type="GO" id="GO:0009697">
    <property type="term" value="P:salicylic acid biosynthetic process"/>
    <property type="evidence" value="ECO:0007669"/>
    <property type="project" value="InterPro"/>
</dbReference>
<dbReference type="Proteomes" id="UP000244178">
    <property type="component" value="Unassembled WGS sequence"/>
</dbReference>
<dbReference type="InterPro" id="IPR051331">
    <property type="entry name" value="Chorismate_mutase-related"/>
</dbReference>
<dbReference type="GO" id="GO:0046417">
    <property type="term" value="P:chorismate metabolic process"/>
    <property type="evidence" value="ECO:0007669"/>
    <property type="project" value="InterPro"/>
</dbReference>
<keyword evidence="2" id="KW-0413">Isomerase</keyword>